<dbReference type="InterPro" id="IPR011009">
    <property type="entry name" value="Kinase-like_dom_sf"/>
</dbReference>
<proteinExistence type="inferred from homology"/>
<dbReference type="PROSITE" id="PS00108">
    <property type="entry name" value="PROTEIN_KINASE_ST"/>
    <property type="match status" value="1"/>
</dbReference>
<dbReference type="InterPro" id="IPR000719">
    <property type="entry name" value="Prot_kinase_dom"/>
</dbReference>
<keyword evidence="4" id="KW-0418">Kinase</keyword>
<comment type="similarity">
    <text evidence="1">Belongs to the protein kinase superfamily. TKL Ser/Thr protein kinase family.</text>
</comment>
<evidence type="ECO:0000256" key="4">
    <source>
        <dbReference type="ARBA" id="ARBA00022777"/>
    </source>
</evidence>
<dbReference type="Pfam" id="PF12796">
    <property type="entry name" value="Ank_2"/>
    <property type="match status" value="1"/>
</dbReference>
<keyword evidence="2" id="KW-0808">Transferase</keyword>
<dbReference type="STRING" id="660025.F9FBG7"/>
<feature type="repeat" description="ANK" evidence="6">
    <location>
        <begin position="1001"/>
        <end position="1033"/>
    </location>
</feature>
<evidence type="ECO:0000259" key="7">
    <source>
        <dbReference type="PROSITE" id="PS50011"/>
    </source>
</evidence>
<gene>
    <name evidence="8" type="ORF">FOXB_03743</name>
</gene>
<dbReference type="Gene3D" id="1.25.40.20">
    <property type="entry name" value="Ankyrin repeat-containing domain"/>
    <property type="match status" value="2"/>
</dbReference>
<dbReference type="InterPro" id="IPR036770">
    <property type="entry name" value="Ankyrin_rpt-contain_sf"/>
</dbReference>
<evidence type="ECO:0000313" key="8">
    <source>
        <dbReference type="EMBL" id="EGU85739.1"/>
    </source>
</evidence>
<dbReference type="SMART" id="SM00220">
    <property type="entry name" value="S_TKc"/>
    <property type="match status" value="1"/>
</dbReference>
<evidence type="ECO:0000256" key="5">
    <source>
        <dbReference type="ARBA" id="ARBA00022840"/>
    </source>
</evidence>
<dbReference type="OrthoDB" id="4062651at2759"/>
<evidence type="ECO:0000256" key="3">
    <source>
        <dbReference type="ARBA" id="ARBA00022741"/>
    </source>
</evidence>
<dbReference type="PROSITE" id="PS50297">
    <property type="entry name" value="ANK_REP_REGION"/>
    <property type="match status" value="1"/>
</dbReference>
<dbReference type="Pfam" id="PF00069">
    <property type="entry name" value="Pkinase"/>
    <property type="match status" value="1"/>
</dbReference>
<feature type="repeat" description="ANK" evidence="6">
    <location>
        <begin position="610"/>
        <end position="642"/>
    </location>
</feature>
<dbReference type="PROSITE" id="PS50088">
    <property type="entry name" value="ANK_REPEAT"/>
    <property type="match status" value="2"/>
</dbReference>
<keyword evidence="3" id="KW-0547">Nucleotide-binding</keyword>
<organism evidence="8">
    <name type="scientific">Fusarium oxysporum (strain Fo5176)</name>
    <name type="common">Fusarium vascular wilt</name>
    <dbReference type="NCBI Taxonomy" id="660025"/>
    <lineage>
        <taxon>Eukaryota</taxon>
        <taxon>Fungi</taxon>
        <taxon>Dikarya</taxon>
        <taxon>Ascomycota</taxon>
        <taxon>Pezizomycotina</taxon>
        <taxon>Sordariomycetes</taxon>
        <taxon>Hypocreomycetidae</taxon>
        <taxon>Hypocreales</taxon>
        <taxon>Nectriaceae</taxon>
        <taxon>Fusarium</taxon>
        <taxon>Fusarium oxysporum species complex</taxon>
    </lineage>
</organism>
<name>F9FBG7_FUSOF</name>
<dbReference type="PROSITE" id="PS50011">
    <property type="entry name" value="PROTEIN_KINASE_DOM"/>
    <property type="match status" value="1"/>
</dbReference>
<dbReference type="InterPro" id="IPR008271">
    <property type="entry name" value="Ser/Thr_kinase_AS"/>
</dbReference>
<evidence type="ECO:0000256" key="2">
    <source>
        <dbReference type="ARBA" id="ARBA00022679"/>
    </source>
</evidence>
<dbReference type="InterPro" id="IPR051681">
    <property type="entry name" value="Ser/Thr_Kinases-Pseudokinases"/>
</dbReference>
<evidence type="ECO:0000256" key="6">
    <source>
        <dbReference type="PROSITE-ProRule" id="PRU00023"/>
    </source>
</evidence>
<keyword evidence="5" id="KW-0067">ATP-binding</keyword>
<dbReference type="PANTHER" id="PTHR44329">
    <property type="entry name" value="SERINE/THREONINE-PROTEIN KINASE TNNI3K-RELATED"/>
    <property type="match status" value="1"/>
</dbReference>
<accession>F9FBG7</accession>
<dbReference type="SMART" id="SM00248">
    <property type="entry name" value="ANK"/>
    <property type="match status" value="6"/>
</dbReference>
<dbReference type="InterPro" id="IPR002110">
    <property type="entry name" value="Ankyrin_rpt"/>
</dbReference>
<dbReference type="SUPFAM" id="SSF56112">
    <property type="entry name" value="Protein kinase-like (PK-like)"/>
    <property type="match status" value="1"/>
</dbReference>
<dbReference type="GO" id="GO:0004674">
    <property type="term" value="F:protein serine/threonine kinase activity"/>
    <property type="evidence" value="ECO:0007669"/>
    <property type="project" value="TreeGrafter"/>
</dbReference>
<dbReference type="EMBL" id="AFQF01001222">
    <property type="protein sequence ID" value="EGU85739.1"/>
    <property type="molecule type" value="Genomic_DNA"/>
</dbReference>
<dbReference type="SUPFAM" id="SSF48403">
    <property type="entry name" value="Ankyrin repeat"/>
    <property type="match status" value="2"/>
</dbReference>
<reference evidence="8" key="1">
    <citation type="journal article" date="2012" name="Mol. Plant Microbe Interact.">
        <title>A highly conserved effector in Fusarium oxysporum is required for full virulence on Arabidopsis.</title>
        <authorList>
            <person name="Thatcher L.F."/>
            <person name="Gardiner D.M."/>
            <person name="Kazan K."/>
            <person name="Manners J."/>
        </authorList>
    </citation>
    <scope>NUCLEOTIDE SEQUENCE [LARGE SCALE GENOMIC DNA]</scope>
    <source>
        <strain evidence="8">Fo5176</strain>
    </source>
</reference>
<dbReference type="GO" id="GO:0005524">
    <property type="term" value="F:ATP binding"/>
    <property type="evidence" value="ECO:0007669"/>
    <property type="project" value="UniProtKB-KW"/>
</dbReference>
<evidence type="ECO:0000256" key="1">
    <source>
        <dbReference type="ARBA" id="ARBA00005843"/>
    </source>
</evidence>
<keyword evidence="6" id="KW-0040">ANK repeat</keyword>
<protein>
    <recommendedName>
        <fullName evidence="7">Protein kinase domain-containing protein</fullName>
    </recommendedName>
</protein>
<sequence>MCEAYAFSTATSNLMYPRPKFYPIHDFATFMMFFNDTFMRDEYFTNFGMTSDIYMSNKIGSGAQFDVNLYMLDSQDALRTSGEVSSRITEGAIVVLKRPKLSAFVSPDLEKSAVSAEKDAIDGIVREWRVISHPGVRDHKNILDVYGFAWETEEETNDSSISVWPIIIVEYGELGTLDQFLATAQNLDLDTKLQLAADVASGLAMLHRNGIAHSDLKPDNILVCKNENGKPIAKLSDFGLSFFLDERDTSTRWKTGTDGWMSPEWDTICTNDQVLQGDIYSCGLILWTILLDGLPPWKLQDRGWIGEIRFDKAKANTCRMIEIAIGSITAQGRYTDSQLETISQLFDSLLCDWEQRTLSVLLQAAGLEVKNTESVNYSYYGKDDRPTFPKFNELQDLPLGVQRQLSISLSEIASNGISDAQRAEAAYSLAITRLLRIGTVRPVDGSLEYTGYTIESSEVRHWLRTAAELGSPLAQATFYSVNQALIALDSANNPGYNFDPETAPDISIVKSWLKRATCLGSHIASKWLHELDDSVWKEARRIFKTEYCGLGRNLFEDVSLDSLNSASASHEINSAGDRFLHLAATQGRINIVKRLCARGPSGSVNMSNNRGETALFQSCRSGNQDIAKYLISVGADAGICSANGENCLHWLCAFDLAEAELSELASLMAEAGAGLEKVCTENTLFNHYFREAAGPGTPLCRMVQQDAFMAARVLIKLGANPYNAESNFAMMAAVLSHNSAFIELFLTSDHEIRQPRWQVMPGLLSNPEYTSELILATISNAPSLEVAAPLLWEWGQDRGFETALLGLAVHPYPLHDRMALQGASYLTEMGWSIRTIGFHDSQNFGCVSYDVHTALFHSIKSRDEQIVDTVFSAWPENCQLALKSPKASGEGLRLPIYLAAQLGCRPIFDKLLLHAGPNTEVGPPDLEGIADDLFPRFDLTHLHSVFLQDCSTIATFPVSSSFKNLVHQVSATSPDPHFLESVLKELPSAQAKDLVNSHGHFDELPLTMAVLRGSYSVAEVLLKYGANIEEEGHCLDRTKGIPMTPLGALITFNNHSSAAAVEWILNHNPSFIINKAAGLTAFAMAIRSGGMFEIAPLPRLIPIRLYNKDNTVLSLLVNHFGKGNSSVLDYLPDHCPGMTALQLAVCRLNPGAVQTLLAAGANRQLGVRGPGIEPVSAIDCARDLKSHNIPPEAWARGVEEVERYLARFRKVRQVFVDYGDDMDSDSDSIESLD</sequence>
<dbReference type="AlphaFoldDB" id="F9FBG7"/>
<comment type="caution">
    <text evidence="8">The sequence shown here is derived from an EMBL/GenBank/DDBJ whole genome shotgun (WGS) entry which is preliminary data.</text>
</comment>
<dbReference type="PANTHER" id="PTHR44329:SF288">
    <property type="entry name" value="MITOGEN-ACTIVATED PROTEIN KINASE KINASE KINASE 20"/>
    <property type="match status" value="1"/>
</dbReference>
<feature type="domain" description="Protein kinase" evidence="7">
    <location>
        <begin position="53"/>
        <end position="380"/>
    </location>
</feature>
<dbReference type="Gene3D" id="1.10.510.10">
    <property type="entry name" value="Transferase(Phosphotransferase) domain 1"/>
    <property type="match status" value="1"/>
</dbReference>